<dbReference type="InterPro" id="IPR041588">
    <property type="entry name" value="Integrase_H2C2"/>
</dbReference>
<feature type="domain" description="Integrase zinc-binding" evidence="2">
    <location>
        <begin position="100"/>
        <end position="151"/>
    </location>
</feature>
<keyword evidence="4" id="KW-1185">Reference proteome</keyword>
<dbReference type="EC" id="2.7.7.49" evidence="1"/>
<dbReference type="Pfam" id="PF17921">
    <property type="entry name" value="Integrase_H2C2"/>
    <property type="match status" value="1"/>
</dbReference>
<evidence type="ECO:0000313" key="3">
    <source>
        <dbReference type="EMBL" id="KAK3924093.1"/>
    </source>
</evidence>
<sequence>MYLADLLSRNFIEDPVEDDPEMVEVVHEVTSNLSLPAGMMDELKIMTDRDVGLKSVMGYYQNGWPSSEDKLTPETRPYWKLQNDIFVEDGLVILEDKIIVPPSLRPEILRALHAAHLGIEKTKARQVVYWPGITNDIQTLISECRVCERHSAANYKEPLLPQKIPELRFEFMSRPFLVVVQFFKVAGDQNTVW</sequence>
<gene>
    <name evidence="3" type="ORF">KUF71_002423</name>
</gene>
<organism evidence="3 4">
    <name type="scientific">Frankliniella fusca</name>
    <dbReference type="NCBI Taxonomy" id="407009"/>
    <lineage>
        <taxon>Eukaryota</taxon>
        <taxon>Metazoa</taxon>
        <taxon>Ecdysozoa</taxon>
        <taxon>Arthropoda</taxon>
        <taxon>Hexapoda</taxon>
        <taxon>Insecta</taxon>
        <taxon>Pterygota</taxon>
        <taxon>Neoptera</taxon>
        <taxon>Paraneoptera</taxon>
        <taxon>Thysanoptera</taxon>
        <taxon>Terebrantia</taxon>
        <taxon>Thripoidea</taxon>
        <taxon>Thripidae</taxon>
        <taxon>Frankliniella</taxon>
    </lineage>
</organism>
<name>A0AAE1LLH4_9NEOP</name>
<proteinExistence type="predicted"/>
<comment type="caution">
    <text evidence="3">The sequence shown here is derived from an EMBL/GenBank/DDBJ whole genome shotgun (WGS) entry which is preliminary data.</text>
</comment>
<reference evidence="3" key="1">
    <citation type="submission" date="2021-07" db="EMBL/GenBank/DDBJ databases">
        <authorList>
            <person name="Catto M.A."/>
            <person name="Jacobson A."/>
            <person name="Kennedy G."/>
            <person name="Labadie P."/>
            <person name="Hunt B.G."/>
            <person name="Srinivasan R."/>
        </authorList>
    </citation>
    <scope>NUCLEOTIDE SEQUENCE</scope>
    <source>
        <strain evidence="3">PL_HMW_Pooled</strain>
        <tissue evidence="3">Head</tissue>
    </source>
</reference>
<dbReference type="AlphaFoldDB" id="A0AAE1LLH4"/>
<accession>A0AAE1LLH4</accession>
<dbReference type="PANTHER" id="PTHR37984">
    <property type="entry name" value="PROTEIN CBG26694"/>
    <property type="match status" value="1"/>
</dbReference>
<dbReference type="Gene3D" id="1.10.340.70">
    <property type="match status" value="1"/>
</dbReference>
<evidence type="ECO:0000256" key="1">
    <source>
        <dbReference type="ARBA" id="ARBA00012493"/>
    </source>
</evidence>
<dbReference type="EMBL" id="JAHWGI010001161">
    <property type="protein sequence ID" value="KAK3924093.1"/>
    <property type="molecule type" value="Genomic_DNA"/>
</dbReference>
<dbReference type="Proteomes" id="UP001219518">
    <property type="component" value="Unassembled WGS sequence"/>
</dbReference>
<dbReference type="PANTHER" id="PTHR37984:SF7">
    <property type="entry name" value="INTEGRASE CATALYTIC DOMAIN-CONTAINING PROTEIN"/>
    <property type="match status" value="1"/>
</dbReference>
<evidence type="ECO:0000313" key="4">
    <source>
        <dbReference type="Proteomes" id="UP001219518"/>
    </source>
</evidence>
<reference evidence="3" key="2">
    <citation type="journal article" date="2023" name="BMC Genomics">
        <title>Pest status, molecular evolution, and epigenetic factors derived from the genome assembly of Frankliniella fusca, a thysanopteran phytovirus vector.</title>
        <authorList>
            <person name="Catto M.A."/>
            <person name="Labadie P.E."/>
            <person name="Jacobson A.L."/>
            <person name="Kennedy G.G."/>
            <person name="Srinivasan R."/>
            <person name="Hunt B.G."/>
        </authorList>
    </citation>
    <scope>NUCLEOTIDE SEQUENCE</scope>
    <source>
        <strain evidence="3">PL_HMW_Pooled</strain>
    </source>
</reference>
<protein>
    <recommendedName>
        <fullName evidence="1">RNA-directed DNA polymerase</fullName>
        <ecNumber evidence="1">2.7.7.49</ecNumber>
    </recommendedName>
</protein>
<dbReference type="GO" id="GO:0003964">
    <property type="term" value="F:RNA-directed DNA polymerase activity"/>
    <property type="evidence" value="ECO:0007669"/>
    <property type="project" value="UniProtKB-EC"/>
</dbReference>
<dbReference type="FunFam" id="1.10.340.70:FF:000003">
    <property type="entry name" value="Protein CBG25708"/>
    <property type="match status" value="1"/>
</dbReference>
<evidence type="ECO:0000259" key="2">
    <source>
        <dbReference type="Pfam" id="PF17921"/>
    </source>
</evidence>
<dbReference type="InterPro" id="IPR050951">
    <property type="entry name" value="Retrovirus_Pol_polyprotein"/>
</dbReference>